<sequence length="95" mass="10933">MQKRLLALFHQLGIEELKQIDRLYELKGDFINLECKLPNGQFAKLLDDSKLYYGVEVCKTNSSRCYGIAGDAQQLVVYEYGENGTDAELVLWKRI</sequence>
<organism evidence="1 2">
    <name type="scientific">Candidatus Avimonoglobus intestinipullorum</name>
    <dbReference type="NCBI Taxonomy" id="2840699"/>
    <lineage>
        <taxon>Bacteria</taxon>
        <taxon>Bacillati</taxon>
        <taxon>Bacillota</taxon>
        <taxon>Clostridia</taxon>
        <taxon>Eubacteriales</taxon>
        <taxon>Candidatus Avimonoglobus</taxon>
    </lineage>
</organism>
<comment type="caution">
    <text evidence="1">The sequence shown here is derived from an EMBL/GenBank/DDBJ whole genome shotgun (WGS) entry which is preliminary data.</text>
</comment>
<dbReference type="EMBL" id="DVND01000060">
    <property type="protein sequence ID" value="HIU48194.1"/>
    <property type="molecule type" value="Genomic_DNA"/>
</dbReference>
<reference evidence="1" key="1">
    <citation type="submission" date="2020-10" db="EMBL/GenBank/DDBJ databases">
        <authorList>
            <person name="Gilroy R."/>
        </authorList>
    </citation>
    <scope>NUCLEOTIDE SEQUENCE</scope>
    <source>
        <strain evidence="1">ChiSjej4B22-9803</strain>
    </source>
</reference>
<evidence type="ECO:0000313" key="2">
    <source>
        <dbReference type="Proteomes" id="UP000824111"/>
    </source>
</evidence>
<gene>
    <name evidence="1" type="ORF">IAB04_02395</name>
</gene>
<proteinExistence type="predicted"/>
<dbReference type="Proteomes" id="UP000824111">
    <property type="component" value="Unassembled WGS sequence"/>
</dbReference>
<name>A0A9D1LUC2_9FIRM</name>
<accession>A0A9D1LUC2</accession>
<evidence type="ECO:0000313" key="1">
    <source>
        <dbReference type="EMBL" id="HIU48194.1"/>
    </source>
</evidence>
<dbReference type="AlphaFoldDB" id="A0A9D1LUC2"/>
<protein>
    <submittedName>
        <fullName evidence="1">Uncharacterized protein</fullName>
    </submittedName>
</protein>
<reference evidence="1" key="2">
    <citation type="journal article" date="2021" name="PeerJ">
        <title>Extensive microbial diversity within the chicken gut microbiome revealed by metagenomics and culture.</title>
        <authorList>
            <person name="Gilroy R."/>
            <person name="Ravi A."/>
            <person name="Getino M."/>
            <person name="Pursley I."/>
            <person name="Horton D.L."/>
            <person name="Alikhan N.F."/>
            <person name="Baker D."/>
            <person name="Gharbi K."/>
            <person name="Hall N."/>
            <person name="Watson M."/>
            <person name="Adriaenssens E.M."/>
            <person name="Foster-Nyarko E."/>
            <person name="Jarju S."/>
            <person name="Secka A."/>
            <person name="Antonio M."/>
            <person name="Oren A."/>
            <person name="Chaudhuri R.R."/>
            <person name="La Ragione R."/>
            <person name="Hildebrand F."/>
            <person name="Pallen M.J."/>
        </authorList>
    </citation>
    <scope>NUCLEOTIDE SEQUENCE</scope>
    <source>
        <strain evidence="1">ChiSjej4B22-9803</strain>
    </source>
</reference>